<sequence length="41" mass="4621">MLLVPPLGIHCVVKTSGFLQYDKQKNEMETIFSTNLANVLK</sequence>
<accession>A0ABN0BM76</accession>
<reference evidence="1 2" key="1">
    <citation type="submission" date="2008-12" db="EMBL/GenBank/DDBJ databases">
        <title>Annotation of Bacteroides fragilis strain 3_1_12.</title>
        <authorList>
            <consortium name="The Broad Institute Genome Sequencing Platform"/>
            <person name="Ward D."/>
            <person name="Young S.K."/>
            <person name="Kodira C.D."/>
            <person name="Zeng Q."/>
            <person name="Koehrsen M."/>
            <person name="Alvarado L."/>
            <person name="Berlin A."/>
            <person name="Borenstein D."/>
            <person name="Chen Z."/>
            <person name="Engels R."/>
            <person name="Freedman E."/>
            <person name="Gellesch M."/>
            <person name="Goldberg J."/>
            <person name="Griggs A."/>
            <person name="Gujja S."/>
            <person name="Heiman D."/>
            <person name="Hepburn T."/>
            <person name="Howarth C."/>
            <person name="Jen D."/>
            <person name="Larson L."/>
            <person name="Lewis B."/>
            <person name="Mehta T."/>
            <person name="Park D."/>
            <person name="Pearson M."/>
            <person name="Roberts A."/>
            <person name="Saif S."/>
            <person name="Shea T."/>
            <person name="Shenoy N."/>
            <person name="Sisk P."/>
            <person name="Stolte C."/>
            <person name="Sykes S."/>
            <person name="Walk T."/>
            <person name="White J."/>
            <person name="Yandava C."/>
            <person name="Allen-Vercoe E."/>
            <person name="Strauss J."/>
            <person name="Ambrose C."/>
            <person name="Lander E."/>
            <person name="Nusbaum C."/>
            <person name="Galagan J."/>
            <person name="Birren B."/>
        </authorList>
    </citation>
    <scope>NUCLEOTIDE SEQUENCE [LARGE SCALE GENOMIC DNA]</scope>
    <source>
        <strain evidence="1 2">3_1_12</strain>
    </source>
</reference>
<proteinExistence type="predicted"/>
<name>A0ABN0BM76_BACFG</name>
<organism evidence="1 2">
    <name type="scientific">Bacteroides fragilis 3_1_12</name>
    <dbReference type="NCBI Taxonomy" id="457424"/>
    <lineage>
        <taxon>Bacteria</taxon>
        <taxon>Pseudomonadati</taxon>
        <taxon>Bacteroidota</taxon>
        <taxon>Bacteroidia</taxon>
        <taxon>Bacteroidales</taxon>
        <taxon>Bacteroidaceae</taxon>
        <taxon>Bacteroides</taxon>
    </lineage>
</organism>
<evidence type="ECO:0000313" key="2">
    <source>
        <dbReference type="Proteomes" id="UP000005101"/>
    </source>
</evidence>
<keyword evidence="2" id="KW-1185">Reference proteome</keyword>
<protein>
    <submittedName>
        <fullName evidence="1">Uncharacterized protein</fullName>
    </submittedName>
</protein>
<gene>
    <name evidence="1" type="ORF">BFAG_02660</name>
</gene>
<dbReference type="Proteomes" id="UP000005101">
    <property type="component" value="Unassembled WGS sequence"/>
</dbReference>
<evidence type="ECO:0000313" key="1">
    <source>
        <dbReference type="EMBL" id="EFR53963.1"/>
    </source>
</evidence>
<dbReference type="EMBL" id="EQ973214">
    <property type="protein sequence ID" value="EFR53963.1"/>
    <property type="molecule type" value="Genomic_DNA"/>
</dbReference>